<comment type="caution">
    <text evidence="2">The sequence shown here is derived from an EMBL/GenBank/DDBJ whole genome shotgun (WGS) entry which is preliminary data.</text>
</comment>
<organism evidence="2 3">
    <name type="scientific">Cyanidiococcus yangmingshanensis</name>
    <dbReference type="NCBI Taxonomy" id="2690220"/>
    <lineage>
        <taxon>Eukaryota</taxon>
        <taxon>Rhodophyta</taxon>
        <taxon>Bangiophyceae</taxon>
        <taxon>Cyanidiales</taxon>
        <taxon>Cyanidiaceae</taxon>
        <taxon>Cyanidiococcus</taxon>
    </lineage>
</organism>
<feature type="region of interest" description="Disordered" evidence="1">
    <location>
        <begin position="324"/>
        <end position="360"/>
    </location>
</feature>
<dbReference type="Proteomes" id="UP000530660">
    <property type="component" value="Unassembled WGS sequence"/>
</dbReference>
<dbReference type="EMBL" id="VWRR01000018">
    <property type="protein sequence ID" value="KAF6000712.1"/>
    <property type="molecule type" value="Genomic_DNA"/>
</dbReference>
<gene>
    <name evidence="2" type="ORF">F1559_001935</name>
</gene>
<feature type="region of interest" description="Disordered" evidence="1">
    <location>
        <begin position="421"/>
        <end position="441"/>
    </location>
</feature>
<reference evidence="2 3" key="1">
    <citation type="journal article" date="2020" name="J. Phycol.">
        <title>Comparative genome analysis reveals Cyanidiococcus gen. nov., a new extremophilic red algal genus sister to Cyanidioschyzon (Cyanidioschyzonaceae, Rhodophyta).</title>
        <authorList>
            <person name="Liu S.-L."/>
            <person name="Chiang Y.-R."/>
            <person name="Yoon H.S."/>
            <person name="Fu H.-Y."/>
        </authorList>
    </citation>
    <scope>NUCLEOTIDE SEQUENCE [LARGE SCALE GENOMIC DNA]</scope>
    <source>
        <strain evidence="2 3">THAL066</strain>
    </source>
</reference>
<protein>
    <submittedName>
        <fullName evidence="2">Uncharacterized protein</fullName>
    </submittedName>
</protein>
<evidence type="ECO:0000256" key="1">
    <source>
        <dbReference type="SAM" id="MobiDB-lite"/>
    </source>
</evidence>
<feature type="region of interest" description="Disordered" evidence="1">
    <location>
        <begin position="117"/>
        <end position="168"/>
    </location>
</feature>
<dbReference type="AlphaFoldDB" id="A0A7J7IC83"/>
<proteinExistence type="predicted"/>
<feature type="compositionally biased region" description="Low complexity" evidence="1">
    <location>
        <begin position="351"/>
        <end position="360"/>
    </location>
</feature>
<accession>A0A7J7IC83</accession>
<feature type="compositionally biased region" description="Basic and acidic residues" evidence="1">
    <location>
        <begin position="146"/>
        <end position="158"/>
    </location>
</feature>
<name>A0A7J7IC83_9RHOD</name>
<sequence>MGRRDLSGSRQQQLYERCFVLRLRRSGRERRQSTKASARKTPGEPDAESYIEDNVPNCLLLLLKQIDTDEPPLPRSSATPRGEVALAEGHYRLSPTALSGVVEDGLLVSAHDVLRRPFPDPDDTSILPKKNSETSNRVWKPTGQRVLRESPRSSRNSEDADSLNVTGEGVHLEKRADVNGCSDLFTNPAQRAGAAELYCRRFYRLEDPSFLPDVIPRPIFLDVELPPNPTRLGSVRRCVQFAEDLYDYYVPVELFNSRAESLQAAEATQVEDSEAIVVYDPNAIPRRWSYSLLDAHDHQSASEDSLRVCNPAHESMRRFRRTPALETATKQRRRSVGPLSDDICDDQTQFSSSSGSEWSQELDSSVQPEWNPDLFSLSGMSDERNDLIELGRTSATSMNASIFAEALESSLRAWAAYGSDSHDFQEHSPCSSPTWSPDIDA</sequence>
<evidence type="ECO:0000313" key="3">
    <source>
        <dbReference type="Proteomes" id="UP000530660"/>
    </source>
</evidence>
<feature type="region of interest" description="Disordered" evidence="1">
    <location>
        <begin position="27"/>
        <end position="50"/>
    </location>
</feature>
<dbReference type="OrthoDB" id="10658947at2759"/>
<evidence type="ECO:0000313" key="2">
    <source>
        <dbReference type="EMBL" id="KAF6000712.1"/>
    </source>
</evidence>
<keyword evidence="3" id="KW-1185">Reference proteome</keyword>